<dbReference type="AlphaFoldDB" id="A0A977KVB2"/>
<evidence type="ECO:0000313" key="1">
    <source>
        <dbReference type="EMBL" id="UXE59225.1"/>
    </source>
</evidence>
<proteinExistence type="predicted"/>
<protein>
    <submittedName>
        <fullName evidence="1">Uncharacterized protein</fullName>
    </submittedName>
</protein>
<gene>
    <name evidence="1" type="ORF">KA717_25395</name>
</gene>
<sequence length="242" mass="26765">MTFLIVLALWGGGMNLPCWGREKAMPKAHFVTVAENPGINPDAPEDNLNLPPAIIQDSPVLQRWQKQIPNLLEDIQQDPSFRTRLRVGYNQFPSTSNTSGMGLGLLDWGIESSPLTLDADYETNFGDRQSGGLNLNYYVLPLGGYLNIAPLVGYRYIQTNDYHTQGLNVGGKIMFALSRTGAADLSFSQSFVSPGSENEVGISTLSVGYAISNHWRIATDLEQQNSKVHKDNRVGMYLEWTP</sequence>
<reference evidence="1" key="1">
    <citation type="submission" date="2021-04" db="EMBL/GenBank/DDBJ databases">
        <title>Genome sequence of Woronichinia naegeliana from Washington state freshwater lake bloom.</title>
        <authorList>
            <person name="Dreher T.W."/>
        </authorList>
    </citation>
    <scope>NUCLEOTIDE SEQUENCE</scope>
    <source>
        <strain evidence="1">WA131</strain>
    </source>
</reference>
<organism evidence="1">
    <name type="scientific">Woronichinia naegeliana WA131</name>
    <dbReference type="NCBI Taxonomy" id="2824559"/>
    <lineage>
        <taxon>Bacteria</taxon>
        <taxon>Bacillati</taxon>
        <taxon>Cyanobacteriota</taxon>
        <taxon>Cyanophyceae</taxon>
        <taxon>Synechococcales</taxon>
        <taxon>Coelosphaeriaceae</taxon>
        <taxon>Woronichinia</taxon>
    </lineage>
</organism>
<accession>A0A977KVB2</accession>
<dbReference type="Proteomes" id="UP001065613">
    <property type="component" value="Chromosome"/>
</dbReference>
<name>A0A977KVB2_9CYAN</name>
<dbReference type="EMBL" id="CP073041">
    <property type="protein sequence ID" value="UXE59225.1"/>
    <property type="molecule type" value="Genomic_DNA"/>
</dbReference>
<dbReference type="KEGG" id="wna:KA717_25395"/>